<evidence type="ECO:0000313" key="1">
    <source>
        <dbReference type="EMBL" id="QEL13971.1"/>
    </source>
</evidence>
<sequence length="511" mass="54286">MNFTSLLLLAPLAAGVHPGKQDAGCATGNCPPMTAPKPNYLMPYTPVPPQLIAQACPPMPPAPLLATKIVVPTGVRIVAAPGTGGAKIFTASTTFGLRPGYVYRFELTGLTNRPNESLYPEIEVRGSLAPRPGMNYMDYPAAINFSEIDLAKAALGSLITKVIYLEDPEKAVPVKTTADRPLEQFADTEDDAIHAAAENGRPVLIVRLGNRVPTEADLNRAAIPGTVLLPGEQALGRPAASPTLGWYGVPLYDPILGPKQLTEECFTDGGDTKNPLGIRGTGDLGGLDATDVALEYSQGDKRKVTTSNKVCVCVPRFAVQKVEVNAGGLYFAYRLEAGVQRTAASSSRSNLLVQAVSERLKPVGLEMPIRPMAQIGRQGAELVIGTQKATAHYTVNGTQVVKSSVEPDELVNFPNEMIVTKSVEPKANVKIGDEVTFTLTYKNDTSLPVSDLVLSDSLSPRLEYAAGSGRSDRPTNVTTELNGNSTVVKFEIPGTLQPGQGGVVKFKAKVR</sequence>
<accession>A0A5C1A4E6</accession>
<dbReference type="AlphaFoldDB" id="A0A5C1A4E6"/>
<name>A0A5C1A4E6_9BACT</name>
<dbReference type="NCBIfam" id="TIGR04226">
    <property type="entry name" value="RrgB_K2N_iso_D2"/>
    <property type="match status" value="1"/>
</dbReference>
<dbReference type="Proteomes" id="UP000324974">
    <property type="component" value="Chromosome"/>
</dbReference>
<dbReference type="KEGG" id="lrs:PX52LOC_00831"/>
<dbReference type="RefSeq" id="WP_149108896.1">
    <property type="nucleotide sequence ID" value="NZ_CP042425.1"/>
</dbReference>
<gene>
    <name evidence="1" type="ORF">PX52LOC_00831</name>
</gene>
<keyword evidence="2" id="KW-1185">Reference proteome</keyword>
<dbReference type="OrthoDB" id="252486at2"/>
<dbReference type="InterPro" id="IPR026466">
    <property type="entry name" value="Fim_isopep_form_D2_dom"/>
</dbReference>
<reference evidence="2" key="1">
    <citation type="submission" date="2019-08" db="EMBL/GenBank/DDBJ databases">
        <title>Limnoglobus roseus gen. nov., sp. nov., a novel freshwater planctomycete with a giant genome from the family Gemmataceae.</title>
        <authorList>
            <person name="Kulichevskaya I.S."/>
            <person name="Naumoff D.G."/>
            <person name="Miroshnikov K."/>
            <person name="Ivanova A."/>
            <person name="Philippov D.A."/>
            <person name="Hakobyan A."/>
            <person name="Rijpstra I.C."/>
            <person name="Sinninghe Damste J.S."/>
            <person name="Liesack W."/>
            <person name="Dedysh S.N."/>
        </authorList>
    </citation>
    <scope>NUCLEOTIDE SEQUENCE [LARGE SCALE GENOMIC DNA]</scope>
    <source>
        <strain evidence="2">PX52</strain>
    </source>
</reference>
<dbReference type="InterPro" id="IPR047589">
    <property type="entry name" value="DUF11_rpt"/>
</dbReference>
<dbReference type="EMBL" id="CP042425">
    <property type="protein sequence ID" value="QEL13971.1"/>
    <property type="molecule type" value="Genomic_DNA"/>
</dbReference>
<organism evidence="1 2">
    <name type="scientific">Limnoglobus roseus</name>
    <dbReference type="NCBI Taxonomy" id="2598579"/>
    <lineage>
        <taxon>Bacteria</taxon>
        <taxon>Pseudomonadati</taxon>
        <taxon>Planctomycetota</taxon>
        <taxon>Planctomycetia</taxon>
        <taxon>Gemmatales</taxon>
        <taxon>Gemmataceae</taxon>
        <taxon>Limnoglobus</taxon>
    </lineage>
</organism>
<dbReference type="Gene3D" id="2.60.40.740">
    <property type="match status" value="1"/>
</dbReference>
<evidence type="ECO:0000313" key="2">
    <source>
        <dbReference type="Proteomes" id="UP000324974"/>
    </source>
</evidence>
<protein>
    <submittedName>
        <fullName evidence="1">Uncharacterized protein</fullName>
    </submittedName>
</protein>
<dbReference type="NCBIfam" id="TIGR01451">
    <property type="entry name" value="B_ant_repeat"/>
    <property type="match status" value="1"/>
</dbReference>
<proteinExistence type="predicted"/>